<proteinExistence type="predicted"/>
<comment type="caution">
    <text evidence="2">The sequence shown here is derived from an EMBL/GenBank/DDBJ whole genome shotgun (WGS) entry which is preliminary data.</text>
</comment>
<evidence type="ECO:0000313" key="3">
    <source>
        <dbReference type="Proteomes" id="UP001519460"/>
    </source>
</evidence>
<dbReference type="Proteomes" id="UP001519460">
    <property type="component" value="Unassembled WGS sequence"/>
</dbReference>
<dbReference type="AlphaFoldDB" id="A0ABD0M1Y7"/>
<organism evidence="2 3">
    <name type="scientific">Batillaria attramentaria</name>
    <dbReference type="NCBI Taxonomy" id="370345"/>
    <lineage>
        <taxon>Eukaryota</taxon>
        <taxon>Metazoa</taxon>
        <taxon>Spiralia</taxon>
        <taxon>Lophotrochozoa</taxon>
        <taxon>Mollusca</taxon>
        <taxon>Gastropoda</taxon>
        <taxon>Caenogastropoda</taxon>
        <taxon>Sorbeoconcha</taxon>
        <taxon>Cerithioidea</taxon>
        <taxon>Batillariidae</taxon>
        <taxon>Batillaria</taxon>
    </lineage>
</organism>
<gene>
    <name evidence="2" type="ORF">BaRGS_00002983</name>
</gene>
<feature type="compositionally biased region" description="Polar residues" evidence="1">
    <location>
        <begin position="24"/>
        <end position="41"/>
    </location>
</feature>
<name>A0ABD0M1Y7_9CAEN</name>
<accession>A0ABD0M1Y7</accession>
<reference evidence="2 3" key="1">
    <citation type="journal article" date="2023" name="Sci. Data">
        <title>Genome assembly of the Korean intertidal mud-creeper Batillaria attramentaria.</title>
        <authorList>
            <person name="Patra A.K."/>
            <person name="Ho P.T."/>
            <person name="Jun S."/>
            <person name="Lee S.J."/>
            <person name="Kim Y."/>
            <person name="Won Y.J."/>
        </authorList>
    </citation>
    <scope>NUCLEOTIDE SEQUENCE [LARGE SCALE GENOMIC DNA]</scope>
    <source>
        <strain evidence="2">Wonlab-2016</strain>
    </source>
</reference>
<feature type="region of interest" description="Disordered" evidence="1">
    <location>
        <begin position="1"/>
        <end position="46"/>
    </location>
</feature>
<keyword evidence="3" id="KW-1185">Reference proteome</keyword>
<protein>
    <submittedName>
        <fullName evidence="2">Uncharacterized protein</fullName>
    </submittedName>
</protein>
<evidence type="ECO:0000313" key="2">
    <source>
        <dbReference type="EMBL" id="KAK7505712.1"/>
    </source>
</evidence>
<evidence type="ECO:0000256" key="1">
    <source>
        <dbReference type="SAM" id="MobiDB-lite"/>
    </source>
</evidence>
<dbReference type="EMBL" id="JACVVK020000009">
    <property type="protein sequence ID" value="KAK7505712.1"/>
    <property type="molecule type" value="Genomic_DNA"/>
</dbReference>
<sequence length="104" mass="11404">MADEIRFDPDNMTTPATAPDHYNPATTWQPGGLKTTPNQNGDSRHWSRCAGKADPVVASRHCHGNHTGGARLPQRQACGKRQQAVDDETHAMVLILTHHANKDD</sequence>